<dbReference type="CDD" id="cd06170">
    <property type="entry name" value="LuxR_C_like"/>
    <property type="match status" value="1"/>
</dbReference>
<dbReference type="SUPFAM" id="SSF48452">
    <property type="entry name" value="TPR-like"/>
    <property type="match status" value="1"/>
</dbReference>
<keyword evidence="6" id="KW-1185">Reference proteome</keyword>
<evidence type="ECO:0000313" key="6">
    <source>
        <dbReference type="Proteomes" id="UP000266615"/>
    </source>
</evidence>
<evidence type="ECO:0000256" key="2">
    <source>
        <dbReference type="ARBA" id="ARBA00023125"/>
    </source>
</evidence>
<dbReference type="InterPro" id="IPR036388">
    <property type="entry name" value="WH-like_DNA-bd_sf"/>
</dbReference>
<organism evidence="5 6">
    <name type="scientific">Nesterenkonia natronophila</name>
    <dbReference type="NCBI Taxonomy" id="2174932"/>
    <lineage>
        <taxon>Bacteria</taxon>
        <taxon>Bacillati</taxon>
        <taxon>Actinomycetota</taxon>
        <taxon>Actinomycetes</taxon>
        <taxon>Micrococcales</taxon>
        <taxon>Micrococcaceae</taxon>
        <taxon>Nesterenkonia</taxon>
    </lineage>
</organism>
<keyword evidence="1" id="KW-0805">Transcription regulation</keyword>
<dbReference type="Proteomes" id="UP000266615">
    <property type="component" value="Unassembled WGS sequence"/>
</dbReference>
<dbReference type="Gene3D" id="1.10.10.10">
    <property type="entry name" value="Winged helix-like DNA-binding domain superfamily/Winged helix DNA-binding domain"/>
    <property type="match status" value="1"/>
</dbReference>
<dbReference type="GO" id="GO:0003677">
    <property type="term" value="F:DNA binding"/>
    <property type="evidence" value="ECO:0007669"/>
    <property type="project" value="UniProtKB-KW"/>
</dbReference>
<evidence type="ECO:0000259" key="4">
    <source>
        <dbReference type="PROSITE" id="PS50043"/>
    </source>
</evidence>
<name>A0A3A4F9V2_9MICC</name>
<dbReference type="GO" id="GO:0006355">
    <property type="term" value="P:regulation of DNA-templated transcription"/>
    <property type="evidence" value="ECO:0007669"/>
    <property type="project" value="InterPro"/>
</dbReference>
<gene>
    <name evidence="5" type="ORF">D3250_05435</name>
</gene>
<sequence>MEGLVRREDLERLRTLLTQHKVAVVTGEIGSGTSFLLRSLENRWGGRTVRIPYHRKEAAIRRSGLEIVLAGLRSLGVEAFAGELAGESLTDFELASTVLTALHSAQIPDDTLIIIPGVDDMDDASQAAMGHVLRRMSDHRVRIVVSARQITGESPFDGIPRLELLSRGHAEMIELADRTTAGGICPASGRIAVRAASGRPHALGLILQAMTDSQRAGSFAITIPVRIGPEGASMAHEIVGELDDDLEHVLRMLSLAPLTSYSALEREIPELTVLVAELESRGVVERRGSYLLVTDHLVRAAVHWSMTGSLRNVFHERLAAACARHHAQLENWHRSFVSVDSGTAGKLAADALEFIENGLVDVGIEFIERAIALGSEIRRLDAEFTDIAEVLIGRHEFIFSSRYLQFARGSNDCSVSVRARTLSIQLGYLQTQTLPTRVISSWTRDERSAAPREVAELQLKLGQLHCDRGEVLDACELLKEAESLEDHFTPRERQLRDGLKMSVDAARGDDRLALARFAELSGHEEDDLRAEYLLAMAWALMMTEHYDCAQACLGLLPRLHADSSTWVTEAACMEAEIAIRAGQIGHALGLIDSLAGAPNAADMIRRDRLLYLQCWHLLMSGRASDAERSEAELAGYAIKTRNGGLLAALGALQGHYLLRVGLPAEAVLQLQRCDERSASELNPNKYRHEPDLIEALIRLGRREHAALLLKRLRSRTTRTPSRWAEDAVRRCEALLAPGQQSLDLFQAALRAHPESLHDQALIHTALAERLVSLGSASRSRTHVKIAESLFEEIGAGPPAVRELAALPHAPDPPEVTRPELTGLREEERVVAELVQAGLKNREIANRIFVSLRTVELRLTAIYRKLGVSSRTELMARLAGTPRLATV</sequence>
<comment type="caution">
    <text evidence="5">The sequence shown here is derived from an EMBL/GenBank/DDBJ whole genome shotgun (WGS) entry which is preliminary data.</text>
</comment>
<proteinExistence type="predicted"/>
<dbReference type="PROSITE" id="PS00622">
    <property type="entry name" value="HTH_LUXR_1"/>
    <property type="match status" value="1"/>
</dbReference>
<keyword evidence="2" id="KW-0238">DNA-binding</keyword>
<dbReference type="PROSITE" id="PS50043">
    <property type="entry name" value="HTH_LUXR_2"/>
    <property type="match status" value="1"/>
</dbReference>
<dbReference type="EMBL" id="QYZP01000002">
    <property type="protein sequence ID" value="RJN31594.1"/>
    <property type="molecule type" value="Genomic_DNA"/>
</dbReference>
<dbReference type="PANTHER" id="PTHR44688">
    <property type="entry name" value="DNA-BINDING TRANSCRIPTIONAL ACTIVATOR DEVR_DOSR"/>
    <property type="match status" value="1"/>
</dbReference>
<dbReference type="SUPFAM" id="SSF46894">
    <property type="entry name" value="C-terminal effector domain of the bipartite response regulators"/>
    <property type="match status" value="1"/>
</dbReference>
<feature type="domain" description="HTH luxR-type" evidence="4">
    <location>
        <begin position="813"/>
        <end position="881"/>
    </location>
</feature>
<dbReference type="Pfam" id="PF00196">
    <property type="entry name" value="GerE"/>
    <property type="match status" value="1"/>
</dbReference>
<dbReference type="SMART" id="SM00421">
    <property type="entry name" value="HTH_LUXR"/>
    <property type="match status" value="1"/>
</dbReference>
<reference evidence="5 6" key="1">
    <citation type="submission" date="2018-09" db="EMBL/GenBank/DDBJ databases">
        <title>Nesterenkonia natronophila sp. nov., an alkaliphilic actinobacteriume isolated from a soda lake, and emended description of the genus Nesterenkonia.</title>
        <authorList>
            <person name="Menes R.J."/>
            <person name="Iriarte A."/>
        </authorList>
    </citation>
    <scope>NUCLEOTIDE SEQUENCE [LARGE SCALE GENOMIC DNA]</scope>
    <source>
        <strain evidence="5 6">M8</strain>
    </source>
</reference>
<dbReference type="AlphaFoldDB" id="A0A3A4F9V2"/>
<dbReference type="InterPro" id="IPR000792">
    <property type="entry name" value="Tscrpt_reg_LuxR_C"/>
</dbReference>
<evidence type="ECO:0000256" key="3">
    <source>
        <dbReference type="ARBA" id="ARBA00023163"/>
    </source>
</evidence>
<dbReference type="OrthoDB" id="5476461at2"/>
<dbReference type="PANTHER" id="PTHR44688:SF16">
    <property type="entry name" value="DNA-BINDING TRANSCRIPTIONAL ACTIVATOR DEVR_DOSR"/>
    <property type="match status" value="1"/>
</dbReference>
<dbReference type="PRINTS" id="PR00038">
    <property type="entry name" value="HTHLUXR"/>
</dbReference>
<dbReference type="InterPro" id="IPR011990">
    <property type="entry name" value="TPR-like_helical_dom_sf"/>
</dbReference>
<dbReference type="InterPro" id="IPR016032">
    <property type="entry name" value="Sig_transdc_resp-reg_C-effctor"/>
</dbReference>
<keyword evidence="3" id="KW-0804">Transcription</keyword>
<evidence type="ECO:0000313" key="5">
    <source>
        <dbReference type="EMBL" id="RJN31594.1"/>
    </source>
</evidence>
<accession>A0A3A4F9V2</accession>
<evidence type="ECO:0000256" key="1">
    <source>
        <dbReference type="ARBA" id="ARBA00023015"/>
    </source>
</evidence>
<dbReference type="RefSeq" id="WP_119902381.1">
    <property type="nucleotide sequence ID" value="NZ_QYZP01000002.1"/>
</dbReference>
<protein>
    <recommendedName>
        <fullName evidence="4">HTH luxR-type domain-containing protein</fullName>
    </recommendedName>
</protein>